<organism evidence="10 11">
    <name type="scientific">Oleidesulfovibrio alaskensis (strain ATCC BAA-1058 / DSM 17464 / G20)</name>
    <name type="common">Desulfovibrio alaskensis</name>
    <dbReference type="NCBI Taxonomy" id="207559"/>
    <lineage>
        <taxon>Bacteria</taxon>
        <taxon>Pseudomonadati</taxon>
        <taxon>Thermodesulfobacteriota</taxon>
        <taxon>Desulfovibrionia</taxon>
        <taxon>Desulfovibrionales</taxon>
        <taxon>Desulfovibrionaceae</taxon>
        <taxon>Oleidesulfovibrio</taxon>
    </lineage>
</organism>
<evidence type="ECO:0000256" key="3">
    <source>
        <dbReference type="ARBA" id="ARBA00022692"/>
    </source>
</evidence>
<evidence type="ECO:0000256" key="6">
    <source>
        <dbReference type="SAM" id="Coils"/>
    </source>
</evidence>
<evidence type="ECO:0000256" key="1">
    <source>
        <dbReference type="ARBA" id="ARBA00004651"/>
    </source>
</evidence>
<feature type="domain" description="Tyrosine-protein kinase G-rich" evidence="9">
    <location>
        <begin position="352"/>
        <end position="417"/>
    </location>
</feature>
<proteinExistence type="predicted"/>
<comment type="subcellular location">
    <subcellularLocation>
        <location evidence="1">Cell membrane</location>
        <topology evidence="1">Multi-pass membrane protein</topology>
    </subcellularLocation>
</comment>
<keyword evidence="11" id="KW-1185">Reference proteome</keyword>
<evidence type="ECO:0000256" key="5">
    <source>
        <dbReference type="ARBA" id="ARBA00023136"/>
    </source>
</evidence>
<keyword evidence="5 7" id="KW-0472">Membrane</keyword>
<feature type="transmembrane region" description="Helical" evidence="7">
    <location>
        <begin position="28"/>
        <end position="48"/>
    </location>
</feature>
<keyword evidence="3 7" id="KW-0812">Transmembrane</keyword>
<evidence type="ECO:0000313" key="10">
    <source>
        <dbReference type="EMBL" id="ABB37632.1"/>
    </source>
</evidence>
<dbReference type="Pfam" id="PF02706">
    <property type="entry name" value="Wzz"/>
    <property type="match status" value="1"/>
</dbReference>
<dbReference type="PANTHER" id="PTHR32309:SF13">
    <property type="entry name" value="FERRIC ENTEROBACTIN TRANSPORT PROTEIN FEPE"/>
    <property type="match status" value="1"/>
</dbReference>
<dbReference type="PANTHER" id="PTHR32309">
    <property type="entry name" value="TYROSINE-PROTEIN KINASE"/>
    <property type="match status" value="1"/>
</dbReference>
<evidence type="ECO:0000256" key="4">
    <source>
        <dbReference type="ARBA" id="ARBA00022989"/>
    </source>
</evidence>
<dbReference type="AlphaFoldDB" id="Q314L4"/>
<keyword evidence="4 7" id="KW-1133">Transmembrane helix</keyword>
<evidence type="ECO:0000256" key="7">
    <source>
        <dbReference type="SAM" id="Phobius"/>
    </source>
</evidence>
<dbReference type="NCBIfam" id="TIGR03007">
    <property type="entry name" value="pepcterm_ChnLen"/>
    <property type="match status" value="1"/>
</dbReference>
<dbReference type="RefSeq" id="WP_011366892.1">
    <property type="nucleotide sequence ID" value="NC_007519.1"/>
</dbReference>
<dbReference type="Pfam" id="PF13807">
    <property type="entry name" value="GNVR"/>
    <property type="match status" value="1"/>
</dbReference>
<dbReference type="GO" id="GO:0005886">
    <property type="term" value="C:plasma membrane"/>
    <property type="evidence" value="ECO:0007669"/>
    <property type="project" value="UniProtKB-SubCell"/>
</dbReference>
<feature type="transmembrane region" description="Helical" evidence="7">
    <location>
        <begin position="398"/>
        <end position="419"/>
    </location>
</feature>
<protein>
    <submittedName>
        <fullName evidence="10">Polysaccharide chain length determinant protein, PEP-CTERM locus subfamily</fullName>
    </submittedName>
</protein>
<evidence type="ECO:0000259" key="9">
    <source>
        <dbReference type="Pfam" id="PF13807"/>
    </source>
</evidence>
<dbReference type="InterPro" id="IPR014345">
    <property type="entry name" value="XrtA_polysacc_chain"/>
</dbReference>
<feature type="coiled-coil region" evidence="6">
    <location>
        <begin position="181"/>
        <end position="237"/>
    </location>
</feature>
<dbReference type="InterPro" id="IPR032807">
    <property type="entry name" value="GNVR"/>
</dbReference>
<evidence type="ECO:0000313" key="11">
    <source>
        <dbReference type="Proteomes" id="UP000002710"/>
    </source>
</evidence>
<evidence type="ECO:0000259" key="8">
    <source>
        <dbReference type="Pfam" id="PF02706"/>
    </source>
</evidence>
<dbReference type="InterPro" id="IPR050445">
    <property type="entry name" value="Bact_polysacc_biosynth/exp"/>
</dbReference>
<dbReference type="HOGENOM" id="CLU_009912_5_0_7"/>
<dbReference type="STRING" id="207559.Dde_0831"/>
<gene>
    <name evidence="10" type="ordered locus">Dde_0831</name>
</gene>
<dbReference type="eggNOG" id="COG3206">
    <property type="taxonomic scope" value="Bacteria"/>
</dbReference>
<feature type="transmembrane region" description="Helical" evidence="7">
    <location>
        <begin position="460"/>
        <end position="479"/>
    </location>
</feature>
<keyword evidence="2" id="KW-1003">Cell membrane</keyword>
<dbReference type="Proteomes" id="UP000002710">
    <property type="component" value="Chromosome"/>
</dbReference>
<dbReference type="EMBL" id="CP000112">
    <property type="protein sequence ID" value="ABB37632.1"/>
    <property type="molecule type" value="Genomic_DNA"/>
</dbReference>
<dbReference type="InterPro" id="IPR003856">
    <property type="entry name" value="LPS_length_determ_N"/>
</dbReference>
<dbReference type="GO" id="GO:0004713">
    <property type="term" value="F:protein tyrosine kinase activity"/>
    <property type="evidence" value="ECO:0007669"/>
    <property type="project" value="TreeGrafter"/>
</dbReference>
<evidence type="ECO:0000256" key="2">
    <source>
        <dbReference type="ARBA" id="ARBA00022475"/>
    </source>
</evidence>
<feature type="coiled-coil region" evidence="6">
    <location>
        <begin position="272"/>
        <end position="347"/>
    </location>
</feature>
<reference evidence="10 11" key="1">
    <citation type="journal article" date="2011" name="J. Bacteriol.">
        <title>Complete genome sequence and updated annotation of Desulfovibrio alaskensis G20.</title>
        <authorList>
            <person name="Hauser L.J."/>
            <person name="Land M.L."/>
            <person name="Brown S.D."/>
            <person name="Larimer F."/>
            <person name="Keller K.L."/>
            <person name="Rapp-Giles B.J."/>
            <person name="Price M.N."/>
            <person name="Lin M."/>
            <person name="Bruce D.C."/>
            <person name="Detter J.C."/>
            <person name="Tapia R."/>
            <person name="Han C.S."/>
            <person name="Goodwin L.A."/>
            <person name="Cheng J.F."/>
            <person name="Pitluck S."/>
            <person name="Copeland A."/>
            <person name="Lucas S."/>
            <person name="Nolan M."/>
            <person name="Lapidus A.L."/>
            <person name="Palumbo A.V."/>
            <person name="Wall J.D."/>
        </authorList>
    </citation>
    <scope>NUCLEOTIDE SEQUENCE [LARGE SCALE GENOMIC DNA]</scope>
    <source>
        <strain evidence="11">ATCC BAA 1058 / DSM 17464 / G20</strain>
    </source>
</reference>
<sequence>MNTMLDDVEAGGGLDILRYIRLLWEHALAFWLMAAVVMLAALGFAYSLPKIYQAKSTVAIEQNVINDLVRGIAITPSMGAKIRILNVSLLSRSSLLSVMKELDMDLGLSGPALEERITSVRRKVSVGLDEKRGLFFISYESSNPVLARDFVNTLTRHYIEQSTSDKREESFEATRFLADQIEVFRKRIEAVQAEIDSFKASRGQILNMSEPALRREIQMAQEELQALRIRKTDLLAQRGVMLRNTPLRNRLETLEAQLAAMLVSYTEKHPAVIRTKQEIEGLRREVARKGEEERKIIYGTSEYQRIKVELTAVEQQEAQLVSKIADNERLLREIPSVATELADLENRKRKESLIYEQLVGRYGQSEVSKQMELQDKAVSFRIIDPAVLPSVPVSPKRWLILLAGMAAGLGGAFGVLFLFDLLNPRVRSVEDLRRLGFHVMAVVPSISDVAEERRIFRRRAAVTACGVLLCGGVVAVAAAEFLQLRFMENFIAGAVFTVKSWF</sequence>
<dbReference type="KEGG" id="dde:Dde_0831"/>
<name>Q314L4_OLEA2</name>
<accession>Q314L4</accession>
<feature type="domain" description="Polysaccharide chain length determinant N-terminal" evidence="8">
    <location>
        <begin position="14"/>
        <end position="101"/>
    </location>
</feature>
<keyword evidence="6" id="KW-0175">Coiled coil</keyword>